<proteinExistence type="inferred from homology"/>
<dbReference type="InterPro" id="IPR004861">
    <property type="entry name" value="Siw14-like"/>
</dbReference>
<evidence type="ECO:0000259" key="3">
    <source>
        <dbReference type="PROSITE" id="PS50056"/>
    </source>
</evidence>
<evidence type="ECO:0000256" key="1">
    <source>
        <dbReference type="ARBA" id="ARBA00009580"/>
    </source>
</evidence>
<dbReference type="PANTHER" id="PTHR31126">
    <property type="entry name" value="TYROSINE-PROTEIN PHOSPHATASE"/>
    <property type="match status" value="1"/>
</dbReference>
<name>A0ABX7WWS9_9GAMM</name>
<feature type="domain" description="Tyrosine specific protein phosphatases" evidence="3">
    <location>
        <begin position="98"/>
        <end position="149"/>
    </location>
</feature>
<evidence type="ECO:0000313" key="4">
    <source>
        <dbReference type="EMBL" id="QTR47622.1"/>
    </source>
</evidence>
<dbReference type="InterPro" id="IPR029021">
    <property type="entry name" value="Prot-tyrosine_phosphatase-like"/>
</dbReference>
<dbReference type="InterPro" id="IPR016130">
    <property type="entry name" value="Tyr_Pase_AS"/>
</dbReference>
<dbReference type="Gene3D" id="3.90.190.10">
    <property type="entry name" value="Protein tyrosine phosphatase superfamily"/>
    <property type="match status" value="1"/>
</dbReference>
<dbReference type="Pfam" id="PF03162">
    <property type="entry name" value="Y_phosphatase2"/>
    <property type="match status" value="1"/>
</dbReference>
<accession>A0ABX7WWS9</accession>
<keyword evidence="2" id="KW-0732">Signal</keyword>
<dbReference type="EMBL" id="CP072801">
    <property type="protein sequence ID" value="QTR47622.1"/>
    <property type="molecule type" value="Genomic_DNA"/>
</dbReference>
<dbReference type="PROSITE" id="PS00383">
    <property type="entry name" value="TYR_PHOSPHATASE_1"/>
    <property type="match status" value="1"/>
</dbReference>
<gene>
    <name evidence="4" type="ORF">J9253_06760</name>
</gene>
<dbReference type="PROSITE" id="PS50056">
    <property type="entry name" value="TYR_PHOSPHATASE_2"/>
    <property type="match status" value="1"/>
</dbReference>
<evidence type="ECO:0000256" key="2">
    <source>
        <dbReference type="SAM" id="SignalP"/>
    </source>
</evidence>
<reference evidence="4 5" key="1">
    <citation type="submission" date="2021-04" db="EMBL/GenBank/DDBJ databases">
        <title>Genomics, taxonomy and metabolism of representatives of sulfur bacteria of the genus Thiothrix: Thiothrix fructosivorans QT, Thiothrix unzii A1T and three new species, Thiothrix subterranea sp. nov., Thiothrix litoralis sp. nov. and 'Candidatus Thiothrix anitrata' sp. nov.</title>
        <authorList>
            <person name="Ravin N.V."/>
            <person name="Smolyakov D."/>
            <person name="Rudenko T.S."/>
            <person name="Mardanov A.V."/>
            <person name="Beletsky A.V."/>
            <person name="Markov N.D."/>
            <person name="Fomenkov A.I."/>
            <person name="Roberts R.J."/>
            <person name="Karnachuk O.V."/>
            <person name="Novikov A."/>
            <person name="Grabovich M.Y."/>
        </authorList>
    </citation>
    <scope>NUCLEOTIDE SEQUENCE [LARGE SCALE GENOMIC DNA]</scope>
    <source>
        <strain evidence="4 5">AS</strain>
    </source>
</reference>
<dbReference type="InterPro" id="IPR000387">
    <property type="entry name" value="Tyr_Pase_dom"/>
</dbReference>
<protein>
    <submittedName>
        <fullName evidence="4">Tyrosine-protein phosphatase</fullName>
    </submittedName>
</protein>
<dbReference type="SUPFAM" id="SSF52799">
    <property type="entry name" value="(Phosphotyrosine protein) phosphatases II"/>
    <property type="match status" value="1"/>
</dbReference>
<keyword evidence="5" id="KW-1185">Reference proteome</keyword>
<feature type="chain" id="PRO_5047388286" evidence="2">
    <location>
        <begin position="19"/>
        <end position="185"/>
    </location>
</feature>
<dbReference type="Proteomes" id="UP000672039">
    <property type="component" value="Chromosome"/>
</dbReference>
<sequence>MLKMYGLWVLLLPSLAFADARPATWAMPINDSKLSNFYQVSPMLYRSSQPDAEGFGELKQHGIGEVLDLRLYHKDLPSADMALTVHNAPLFASGINPVRVVNALQVIANAKEPVLVHCLHGSDRTGLVVALYRVVCQGWSKQQAIDEMQLGEFGYHSVFSNIPAFIQNADVKTLRQQVQGSACHL</sequence>
<comment type="similarity">
    <text evidence="1">Belongs to the protein-tyrosine phosphatase family.</text>
</comment>
<dbReference type="PANTHER" id="PTHR31126:SF72">
    <property type="entry name" value="DUAL SPECIFICITY PROTEIN PHOSPHATASE TPBA"/>
    <property type="match status" value="1"/>
</dbReference>
<feature type="signal peptide" evidence="2">
    <location>
        <begin position="1"/>
        <end position="18"/>
    </location>
</feature>
<evidence type="ECO:0000313" key="5">
    <source>
        <dbReference type="Proteomes" id="UP000672039"/>
    </source>
</evidence>
<organism evidence="4 5">
    <name type="scientific">Thiothrix litoralis</name>
    <dbReference type="NCBI Taxonomy" id="2891210"/>
    <lineage>
        <taxon>Bacteria</taxon>
        <taxon>Pseudomonadati</taxon>
        <taxon>Pseudomonadota</taxon>
        <taxon>Gammaproteobacteria</taxon>
        <taxon>Thiotrichales</taxon>
        <taxon>Thiotrichaceae</taxon>
        <taxon>Thiothrix</taxon>
    </lineage>
</organism>